<organism evidence="2 3">
    <name type="scientific">Parazoarcus communis SWub3 = DSM 12120</name>
    <dbReference type="NCBI Taxonomy" id="1121029"/>
    <lineage>
        <taxon>Bacteria</taxon>
        <taxon>Pseudomonadati</taxon>
        <taxon>Pseudomonadota</taxon>
        <taxon>Betaproteobacteria</taxon>
        <taxon>Rhodocyclales</taxon>
        <taxon>Zoogloeaceae</taxon>
        <taxon>Parazoarcus</taxon>
    </lineage>
</organism>
<dbReference type="OrthoDB" id="9801753at2"/>
<sequence>MRWLLRALIRGYQLFISPLLGPRCRFYPTCSHYAIEAIEVHGALKGSWLALKRVLRCHPWHPGGLDPVPPPCCGDHAPHEHHPPRQ</sequence>
<dbReference type="Proteomes" id="UP000248259">
    <property type="component" value="Unassembled WGS sequence"/>
</dbReference>
<reference evidence="2 3" key="1">
    <citation type="submission" date="2018-06" db="EMBL/GenBank/DDBJ databases">
        <title>Azoarcus communis strain SWub3 genome.</title>
        <authorList>
            <person name="Zorraquino Salvo V."/>
            <person name="Toubiana D."/>
            <person name="Blumwald E."/>
        </authorList>
    </citation>
    <scope>NUCLEOTIDE SEQUENCE [LARGE SCALE GENOMIC DNA]</scope>
    <source>
        <strain evidence="2 3">SWub3</strain>
    </source>
</reference>
<proteinExistence type="inferred from homology"/>
<comment type="subcellular location">
    <subcellularLocation>
        <location evidence="1">Cell membrane</location>
        <topology evidence="1">Peripheral membrane protein</topology>
        <orientation evidence="1">Cytoplasmic side</orientation>
    </subcellularLocation>
</comment>
<dbReference type="Pfam" id="PF01809">
    <property type="entry name" value="YidD"/>
    <property type="match status" value="1"/>
</dbReference>
<dbReference type="PANTHER" id="PTHR33383">
    <property type="entry name" value="MEMBRANE PROTEIN INSERTION EFFICIENCY FACTOR-RELATED"/>
    <property type="match status" value="1"/>
</dbReference>
<dbReference type="NCBIfam" id="TIGR00278">
    <property type="entry name" value="membrane protein insertion efficiency factor YidD"/>
    <property type="match status" value="1"/>
</dbReference>
<evidence type="ECO:0000313" key="2">
    <source>
        <dbReference type="EMBL" id="PZA15298.1"/>
    </source>
</evidence>
<evidence type="ECO:0000313" key="3">
    <source>
        <dbReference type="Proteomes" id="UP000248259"/>
    </source>
</evidence>
<dbReference type="AlphaFoldDB" id="A0A323V567"/>
<comment type="caution">
    <text evidence="2">The sequence shown here is derived from an EMBL/GenBank/DDBJ whole genome shotgun (WGS) entry which is preliminary data.</text>
</comment>
<evidence type="ECO:0000256" key="1">
    <source>
        <dbReference type="HAMAP-Rule" id="MF_00386"/>
    </source>
</evidence>
<keyword evidence="3" id="KW-1185">Reference proteome</keyword>
<dbReference type="InterPro" id="IPR002696">
    <property type="entry name" value="Membr_insert_effic_factor_YidD"/>
</dbReference>
<comment type="similarity">
    <text evidence="1">Belongs to the UPF0161 family.</text>
</comment>
<gene>
    <name evidence="2" type="ORF">DNK49_17250</name>
</gene>
<accession>A0A323V567</accession>
<dbReference type="GO" id="GO:0005886">
    <property type="term" value="C:plasma membrane"/>
    <property type="evidence" value="ECO:0007669"/>
    <property type="project" value="UniProtKB-SubCell"/>
</dbReference>
<name>A0A323V567_9RHOO</name>
<comment type="function">
    <text evidence="1">Could be involved in insertion of integral membrane proteins into the membrane.</text>
</comment>
<protein>
    <recommendedName>
        <fullName evidence="1">Putative membrane protein insertion efficiency factor</fullName>
    </recommendedName>
</protein>
<dbReference type="HAMAP" id="MF_00386">
    <property type="entry name" value="UPF0161_YidD"/>
    <property type="match status" value="1"/>
</dbReference>
<keyword evidence="1" id="KW-1003">Cell membrane</keyword>
<dbReference type="RefSeq" id="WP_110527329.1">
    <property type="nucleotide sequence ID" value="NZ_QKOE01000015.1"/>
</dbReference>
<dbReference type="SMART" id="SM01234">
    <property type="entry name" value="Haemolytic"/>
    <property type="match status" value="1"/>
</dbReference>
<dbReference type="EMBL" id="QKOE01000015">
    <property type="protein sequence ID" value="PZA15298.1"/>
    <property type="molecule type" value="Genomic_DNA"/>
</dbReference>
<dbReference type="PANTHER" id="PTHR33383:SF1">
    <property type="entry name" value="MEMBRANE PROTEIN INSERTION EFFICIENCY FACTOR-RELATED"/>
    <property type="match status" value="1"/>
</dbReference>
<keyword evidence="1" id="KW-0472">Membrane</keyword>